<dbReference type="KEGG" id="sna:Snas_5795"/>
<dbReference type="EMBL" id="CP001778">
    <property type="protein sequence ID" value="ADD45425.1"/>
    <property type="molecule type" value="Genomic_DNA"/>
</dbReference>
<evidence type="ECO:0000313" key="3">
    <source>
        <dbReference type="Proteomes" id="UP000000844"/>
    </source>
</evidence>
<reference evidence="2 3" key="1">
    <citation type="journal article" date="2009" name="Stand. Genomic Sci.">
        <title>Complete genome sequence of Stackebrandtia nassauensis type strain (LLR-40K-21).</title>
        <authorList>
            <person name="Munk C."/>
            <person name="Lapidus A."/>
            <person name="Copeland A."/>
            <person name="Jando M."/>
            <person name="Mayilraj S."/>
            <person name="Glavina Del Rio T."/>
            <person name="Nolan M."/>
            <person name="Chen F."/>
            <person name="Lucas S."/>
            <person name="Tice H."/>
            <person name="Cheng J.F."/>
            <person name="Han C."/>
            <person name="Detter J.C."/>
            <person name="Bruce D."/>
            <person name="Goodwin L."/>
            <person name="Chain P."/>
            <person name="Pitluck S."/>
            <person name="Goker M."/>
            <person name="Ovchinikova G."/>
            <person name="Pati A."/>
            <person name="Ivanova N."/>
            <person name="Mavromatis K."/>
            <person name="Chen A."/>
            <person name="Palaniappan K."/>
            <person name="Land M."/>
            <person name="Hauser L."/>
            <person name="Chang Y.J."/>
            <person name="Jeffries C.D."/>
            <person name="Bristow J."/>
            <person name="Eisen J.A."/>
            <person name="Markowitz V."/>
            <person name="Hugenholtz P."/>
            <person name="Kyrpides N.C."/>
            <person name="Klenk H.P."/>
        </authorList>
    </citation>
    <scope>NUCLEOTIDE SEQUENCE [LARGE SCALE GENOMIC DNA]</scope>
    <source>
        <strain evidence="3">DSM 44728 / CIP 108903 / NRRL B-16338 / NBRC 102104 / LLR-40K-21</strain>
    </source>
</reference>
<dbReference type="STRING" id="446470.Snas_5795"/>
<feature type="signal peptide" evidence="1">
    <location>
        <begin position="1"/>
        <end position="31"/>
    </location>
</feature>
<keyword evidence="3" id="KW-1185">Reference proteome</keyword>
<accession>D3PYZ6</accession>
<dbReference type="AlphaFoldDB" id="D3PYZ6"/>
<protein>
    <recommendedName>
        <fullName evidence="4">SH3 type 3 domain protein</fullName>
    </recommendedName>
</protein>
<evidence type="ECO:0008006" key="4">
    <source>
        <dbReference type="Google" id="ProtNLM"/>
    </source>
</evidence>
<name>D3PYZ6_STANL</name>
<gene>
    <name evidence="2" type="ordered locus">Snas_5795</name>
</gene>
<keyword evidence="1" id="KW-0732">Signal</keyword>
<dbReference type="HOGENOM" id="CLU_161148_0_0_11"/>
<proteinExistence type="predicted"/>
<dbReference type="Proteomes" id="UP000000844">
    <property type="component" value="Chromosome"/>
</dbReference>
<organism evidence="2 3">
    <name type="scientific">Stackebrandtia nassauensis (strain DSM 44728 / CIP 108903 / NRRL B-16338 / NBRC 102104 / LLR-40K-21)</name>
    <dbReference type="NCBI Taxonomy" id="446470"/>
    <lineage>
        <taxon>Bacteria</taxon>
        <taxon>Bacillati</taxon>
        <taxon>Actinomycetota</taxon>
        <taxon>Actinomycetes</taxon>
        <taxon>Glycomycetales</taxon>
        <taxon>Glycomycetaceae</taxon>
        <taxon>Stackebrandtia</taxon>
    </lineage>
</organism>
<evidence type="ECO:0000256" key="1">
    <source>
        <dbReference type="SAM" id="SignalP"/>
    </source>
</evidence>
<evidence type="ECO:0000313" key="2">
    <source>
        <dbReference type="EMBL" id="ADD45425.1"/>
    </source>
</evidence>
<dbReference type="eggNOG" id="COG4991">
    <property type="taxonomic scope" value="Bacteria"/>
</dbReference>
<feature type="chain" id="PRO_5039461611" description="SH3 type 3 domain protein" evidence="1">
    <location>
        <begin position="32"/>
        <end position="123"/>
    </location>
</feature>
<dbReference type="RefSeq" id="WP_013020996.1">
    <property type="nucleotide sequence ID" value="NC_013947.1"/>
</dbReference>
<sequence length="123" mass="12947">MKRFTRALTTAAAIVVLAFSGVAATSTAAAAGEVGALGCTATGADKDSTAYNKAFTTTVNIRSGRSTNCVALGVGYTSHTVDIHCSSYYGGTYWTYLRNVSTGVKGWVKTDLLDWPNHRLVIC</sequence>